<dbReference type="Pfam" id="PF09190">
    <property type="entry name" value="DALR_2"/>
    <property type="match status" value="1"/>
</dbReference>
<dbReference type="AlphaFoldDB" id="A0AA96Y527"/>
<evidence type="ECO:0000313" key="15">
    <source>
        <dbReference type="EMBL" id="WOB43619.1"/>
    </source>
</evidence>
<dbReference type="GO" id="GO:0006423">
    <property type="term" value="P:cysteinyl-tRNA aminoacylation"/>
    <property type="evidence" value="ECO:0007669"/>
    <property type="project" value="UniProtKB-UniRule"/>
</dbReference>
<keyword evidence="7 13" id="KW-0547">Nucleotide-binding</keyword>
<keyword evidence="8 13" id="KW-0862">Zinc</keyword>
<dbReference type="EC" id="6.1.1.16" evidence="13"/>
<feature type="binding site" evidence="13">
    <location>
        <position position="212"/>
    </location>
    <ligand>
        <name>Zn(2+)</name>
        <dbReference type="ChEBI" id="CHEBI:29105"/>
    </ligand>
</feature>
<sequence>MSLRLYNTLTRRVEPFEPLEPGVVKMYACGVTVYDYSHVGHARNYIAWDTLRRYLLWRGYAVKYVQNFTDIDDKIIRRSHQENVPWNVITETYIQAYLDDMDRLNIRRADVYPKATEVVPQIVEFIQSLIDRGYAYESGGDVYYAVEKFPSYGKLSGRRLDQMEAGASGRVDEEAAKKHHPLDFALWKAAKPGEPEWDSPWGKGRPGWHIECSVMVREELGDSIDIHTGGQDLIFPHHENEIAQSEAALAKPLSRFWLHNGFVNISGEKMSKSLGNFTTIRQMLESGFDPMVLRLFVLQAQYRKPIDFTEEAIASAQNAWDTLTEGLRFGYRHGAALGFGQGEATALNAPPAPPIATASEAVQRFQAAMDDDLNTPVALAVLFELAKELQKEGNRLTHDGKTLAEPAALQAQWQTLVALAEVLGLAVSPDAPPEPDGLSDVEIEARVQQRAAAKQAKNWAEGDRIRDELKAQGITLIDKPGGVTEWIRGS</sequence>
<dbReference type="GO" id="GO:0005524">
    <property type="term" value="F:ATP binding"/>
    <property type="evidence" value="ECO:0007669"/>
    <property type="project" value="UniProtKB-UniRule"/>
</dbReference>
<keyword evidence="5 13" id="KW-0436">Ligase</keyword>
<keyword evidence="11 13" id="KW-0030">Aminoacyl-tRNA synthetase</keyword>
<dbReference type="NCBIfam" id="TIGR00435">
    <property type="entry name" value="cysS"/>
    <property type="match status" value="1"/>
</dbReference>
<feature type="binding site" evidence="13">
    <location>
        <position position="237"/>
    </location>
    <ligand>
        <name>Zn(2+)</name>
        <dbReference type="ChEBI" id="CHEBI:29105"/>
    </ligand>
</feature>
<dbReference type="CDD" id="cd07963">
    <property type="entry name" value="Anticodon_Ia_Cys"/>
    <property type="match status" value="1"/>
</dbReference>
<dbReference type="InterPro" id="IPR024909">
    <property type="entry name" value="Cys-tRNA/MSH_ligase"/>
</dbReference>
<dbReference type="Gene3D" id="1.20.120.1910">
    <property type="entry name" value="Cysteine-tRNA ligase, C-terminal anti-codon recognition domain"/>
    <property type="match status" value="1"/>
</dbReference>
<dbReference type="SUPFAM" id="SSF47323">
    <property type="entry name" value="Anticodon-binding domain of a subclass of class I aminoacyl-tRNA synthetases"/>
    <property type="match status" value="1"/>
</dbReference>
<dbReference type="GO" id="GO:0005829">
    <property type="term" value="C:cytosol"/>
    <property type="evidence" value="ECO:0007669"/>
    <property type="project" value="TreeGrafter"/>
</dbReference>
<comment type="subcellular location">
    <subcellularLocation>
        <location evidence="1 13">Cytoplasm</location>
    </subcellularLocation>
</comment>
<evidence type="ECO:0000256" key="11">
    <source>
        <dbReference type="ARBA" id="ARBA00023146"/>
    </source>
</evidence>
<dbReference type="PRINTS" id="PR00983">
    <property type="entry name" value="TRNASYNTHCYS"/>
</dbReference>
<dbReference type="HAMAP" id="MF_00041">
    <property type="entry name" value="Cys_tRNA_synth"/>
    <property type="match status" value="1"/>
</dbReference>
<proteinExistence type="inferred from homology"/>
<evidence type="ECO:0000256" key="3">
    <source>
        <dbReference type="ARBA" id="ARBA00011245"/>
    </source>
</evidence>
<organism evidence="15">
    <name type="scientific">Thermoleptolyngbya oregonensis NK1-22</name>
    <dbReference type="NCBI Taxonomy" id="2547457"/>
    <lineage>
        <taxon>Bacteria</taxon>
        <taxon>Bacillati</taxon>
        <taxon>Cyanobacteriota</taxon>
        <taxon>Cyanophyceae</taxon>
        <taxon>Oculatellales</taxon>
        <taxon>Oculatellaceae</taxon>
        <taxon>Thermoleptolyngbya</taxon>
    </lineage>
</organism>
<evidence type="ECO:0000256" key="9">
    <source>
        <dbReference type="ARBA" id="ARBA00022840"/>
    </source>
</evidence>
<evidence type="ECO:0000259" key="14">
    <source>
        <dbReference type="SMART" id="SM00840"/>
    </source>
</evidence>
<dbReference type="InterPro" id="IPR015803">
    <property type="entry name" value="Cys-tRNA-ligase"/>
</dbReference>
<comment type="catalytic activity">
    <reaction evidence="12 13">
        <text>tRNA(Cys) + L-cysteine + ATP = L-cysteinyl-tRNA(Cys) + AMP + diphosphate</text>
        <dbReference type="Rhea" id="RHEA:17773"/>
        <dbReference type="Rhea" id="RHEA-COMP:9661"/>
        <dbReference type="Rhea" id="RHEA-COMP:9679"/>
        <dbReference type="ChEBI" id="CHEBI:30616"/>
        <dbReference type="ChEBI" id="CHEBI:33019"/>
        <dbReference type="ChEBI" id="CHEBI:35235"/>
        <dbReference type="ChEBI" id="CHEBI:78442"/>
        <dbReference type="ChEBI" id="CHEBI:78517"/>
        <dbReference type="ChEBI" id="CHEBI:456215"/>
        <dbReference type="EC" id="6.1.1.16"/>
    </reaction>
</comment>
<feature type="binding site" evidence="13">
    <location>
        <position position="29"/>
    </location>
    <ligand>
        <name>Zn(2+)</name>
        <dbReference type="ChEBI" id="CHEBI:29105"/>
    </ligand>
</feature>
<evidence type="ECO:0000256" key="13">
    <source>
        <dbReference type="HAMAP-Rule" id="MF_00041"/>
    </source>
</evidence>
<dbReference type="Gene3D" id="3.40.50.620">
    <property type="entry name" value="HUPs"/>
    <property type="match status" value="1"/>
</dbReference>
<dbReference type="RefSeq" id="WP_316793251.1">
    <property type="nucleotide sequence ID" value="NZ_CP053540.1"/>
</dbReference>
<keyword evidence="4 13" id="KW-0963">Cytoplasm</keyword>
<dbReference type="InterPro" id="IPR014729">
    <property type="entry name" value="Rossmann-like_a/b/a_fold"/>
</dbReference>
<reference evidence="15" key="1">
    <citation type="submission" date="2020-05" db="EMBL/GenBank/DDBJ databases">
        <authorList>
            <person name="Zhu T."/>
            <person name="Keshari N."/>
            <person name="Lu X."/>
        </authorList>
    </citation>
    <scope>NUCLEOTIDE SEQUENCE</scope>
    <source>
        <strain evidence="15">NK1-22</strain>
    </source>
</reference>
<dbReference type="PANTHER" id="PTHR10890">
    <property type="entry name" value="CYSTEINYL-TRNA SYNTHETASE"/>
    <property type="match status" value="1"/>
</dbReference>
<feature type="binding site" evidence="13">
    <location>
        <position position="272"/>
    </location>
    <ligand>
        <name>ATP</name>
        <dbReference type="ChEBI" id="CHEBI:30616"/>
    </ligand>
</feature>
<dbReference type="PANTHER" id="PTHR10890:SF3">
    <property type="entry name" value="CYSTEINE--TRNA LIGASE, CYTOPLASMIC"/>
    <property type="match status" value="1"/>
</dbReference>
<dbReference type="Pfam" id="PF01406">
    <property type="entry name" value="tRNA-synt_1e"/>
    <property type="match status" value="1"/>
</dbReference>
<evidence type="ECO:0000256" key="7">
    <source>
        <dbReference type="ARBA" id="ARBA00022741"/>
    </source>
</evidence>
<dbReference type="GO" id="GO:0008270">
    <property type="term" value="F:zinc ion binding"/>
    <property type="evidence" value="ECO:0007669"/>
    <property type="project" value="UniProtKB-UniRule"/>
</dbReference>
<evidence type="ECO:0000256" key="12">
    <source>
        <dbReference type="ARBA" id="ARBA00047398"/>
    </source>
</evidence>
<dbReference type="SMART" id="SM00840">
    <property type="entry name" value="DALR_2"/>
    <property type="match status" value="1"/>
</dbReference>
<protein>
    <recommendedName>
        <fullName evidence="13">Cysteine--tRNA ligase</fullName>
        <ecNumber evidence="13">6.1.1.16</ecNumber>
    </recommendedName>
    <alternativeName>
        <fullName evidence="13">Cysteinyl-tRNA synthetase</fullName>
        <shortName evidence="13">CysRS</shortName>
    </alternativeName>
</protein>
<evidence type="ECO:0000256" key="6">
    <source>
        <dbReference type="ARBA" id="ARBA00022723"/>
    </source>
</evidence>
<evidence type="ECO:0000256" key="1">
    <source>
        <dbReference type="ARBA" id="ARBA00004496"/>
    </source>
</evidence>
<dbReference type="FunFam" id="3.40.50.620:FF:000009">
    <property type="entry name" value="Cysteine--tRNA ligase"/>
    <property type="match status" value="1"/>
</dbReference>
<dbReference type="KEGG" id="tog:HNI00_10990"/>
<name>A0AA96Y527_9CYAN</name>
<evidence type="ECO:0000256" key="5">
    <source>
        <dbReference type="ARBA" id="ARBA00022598"/>
    </source>
</evidence>
<evidence type="ECO:0000256" key="10">
    <source>
        <dbReference type="ARBA" id="ARBA00022917"/>
    </source>
</evidence>
<comment type="cofactor">
    <cofactor evidence="13">
        <name>Zn(2+)</name>
        <dbReference type="ChEBI" id="CHEBI:29105"/>
    </cofactor>
    <text evidence="13">Binds 1 zinc ion per subunit.</text>
</comment>
<dbReference type="EMBL" id="CP053540">
    <property type="protein sequence ID" value="WOB43619.1"/>
    <property type="molecule type" value="Genomic_DNA"/>
</dbReference>
<accession>A0AA96Y527</accession>
<dbReference type="SUPFAM" id="SSF52374">
    <property type="entry name" value="Nucleotidylyl transferase"/>
    <property type="match status" value="1"/>
</dbReference>
<feature type="short sequence motif" description="'KMSKS' region" evidence="13">
    <location>
        <begin position="269"/>
        <end position="273"/>
    </location>
</feature>
<feature type="short sequence motif" description="'HIGH' region" evidence="13">
    <location>
        <begin position="31"/>
        <end position="41"/>
    </location>
</feature>
<evidence type="ECO:0000256" key="8">
    <source>
        <dbReference type="ARBA" id="ARBA00022833"/>
    </source>
</evidence>
<dbReference type="GO" id="GO:0004817">
    <property type="term" value="F:cysteine-tRNA ligase activity"/>
    <property type="evidence" value="ECO:0007669"/>
    <property type="project" value="UniProtKB-UniRule"/>
</dbReference>
<comment type="subunit">
    <text evidence="3 13">Monomer.</text>
</comment>
<gene>
    <name evidence="13" type="primary">cysS</name>
    <name evidence="15" type="ORF">HNI00_10990</name>
</gene>
<evidence type="ECO:0000256" key="4">
    <source>
        <dbReference type="ARBA" id="ARBA00022490"/>
    </source>
</evidence>
<comment type="similarity">
    <text evidence="2 13">Belongs to the class-I aminoacyl-tRNA synthetase family.</text>
</comment>
<keyword evidence="6 13" id="KW-0479">Metal-binding</keyword>
<dbReference type="CDD" id="cd00672">
    <property type="entry name" value="CysRS_core"/>
    <property type="match status" value="1"/>
</dbReference>
<feature type="binding site" evidence="13">
    <location>
        <position position="241"/>
    </location>
    <ligand>
        <name>Zn(2+)</name>
        <dbReference type="ChEBI" id="CHEBI:29105"/>
    </ligand>
</feature>
<feature type="domain" description="Cysteinyl-tRNA synthetase class Ia DALR" evidence="14">
    <location>
        <begin position="364"/>
        <end position="433"/>
    </location>
</feature>
<dbReference type="InterPro" id="IPR009080">
    <property type="entry name" value="tRNAsynth_Ia_anticodon-bd"/>
</dbReference>
<dbReference type="InterPro" id="IPR015273">
    <property type="entry name" value="Cys-tRNA-synt_Ia_DALR"/>
</dbReference>
<dbReference type="InterPro" id="IPR032678">
    <property type="entry name" value="tRNA-synt_1_cat_dom"/>
</dbReference>
<keyword evidence="10 13" id="KW-0648">Protein biosynthesis</keyword>
<evidence type="ECO:0000256" key="2">
    <source>
        <dbReference type="ARBA" id="ARBA00005594"/>
    </source>
</evidence>
<keyword evidence="9 13" id="KW-0067">ATP-binding</keyword>